<feature type="region of interest" description="Disordered" evidence="5">
    <location>
        <begin position="1"/>
        <end position="24"/>
    </location>
</feature>
<keyword evidence="8" id="KW-1185">Reference proteome</keyword>
<evidence type="ECO:0000256" key="2">
    <source>
        <dbReference type="ARBA" id="ARBA00023125"/>
    </source>
</evidence>
<evidence type="ECO:0000313" key="8">
    <source>
        <dbReference type="Proteomes" id="UP000218244"/>
    </source>
</evidence>
<sequence length="229" mass="24788">MPTSSKPNDASTDQSNTQAPIGRRALKREQTRSRLIDSARTLMAERGVDNVGIAEITEGANVGTGTFYNYFIDRDQLLQAVAEDAFETVGSALDQSLNTLEDPAELFACSLRHLVQYSLHDRIWGGLLVQMGAAHPILMRVLGPCARRDLLLGIDTGRFTIEDVDLATTCTFGSLIAAINMALSVDQNSAENMDEMYAASMLRMVGVPADEAGAISKIPLPEITSLRAQ</sequence>
<name>A0A160PNU4_9CORY</name>
<dbReference type="GO" id="GO:0003700">
    <property type="term" value="F:DNA-binding transcription factor activity"/>
    <property type="evidence" value="ECO:0007669"/>
    <property type="project" value="TreeGrafter"/>
</dbReference>
<evidence type="ECO:0000256" key="1">
    <source>
        <dbReference type="ARBA" id="ARBA00023015"/>
    </source>
</evidence>
<dbReference type="Pfam" id="PF00440">
    <property type="entry name" value="TetR_N"/>
    <property type="match status" value="1"/>
</dbReference>
<dbReference type="PROSITE" id="PS50977">
    <property type="entry name" value="HTH_TETR_2"/>
    <property type="match status" value="1"/>
</dbReference>
<dbReference type="PANTHER" id="PTHR30055">
    <property type="entry name" value="HTH-TYPE TRANSCRIPTIONAL REGULATOR RUTR"/>
    <property type="match status" value="1"/>
</dbReference>
<organism evidence="7 8">
    <name type="scientific">Corynebacterium suranareeae</name>
    <dbReference type="NCBI Taxonomy" id="2506452"/>
    <lineage>
        <taxon>Bacteria</taxon>
        <taxon>Bacillati</taxon>
        <taxon>Actinomycetota</taxon>
        <taxon>Actinomycetes</taxon>
        <taxon>Mycobacteriales</taxon>
        <taxon>Corynebacteriaceae</taxon>
        <taxon>Corynebacterium</taxon>
    </lineage>
</organism>
<evidence type="ECO:0000256" key="5">
    <source>
        <dbReference type="SAM" id="MobiDB-lite"/>
    </source>
</evidence>
<keyword evidence="3" id="KW-0804">Transcription</keyword>
<accession>A0A160PNU4</accession>
<evidence type="ECO:0000313" key="7">
    <source>
        <dbReference type="EMBL" id="BAU95539.1"/>
    </source>
</evidence>
<reference evidence="7 8" key="1">
    <citation type="submission" date="2016-02" db="EMBL/GenBank/DDBJ databases">
        <title>Corynebacterium glutamicum N24 whole genome sequencing project.</title>
        <authorList>
            <person name="Matsutani M."/>
            <person name="Nangtapong N."/>
            <person name="Yakushi T."/>
            <person name="Matsushita K."/>
        </authorList>
    </citation>
    <scope>NUCLEOTIDE SEQUENCE [LARGE SCALE GENOMIC DNA]</scope>
    <source>
        <strain evidence="7 8">N24</strain>
    </source>
</reference>
<evidence type="ECO:0000256" key="3">
    <source>
        <dbReference type="ARBA" id="ARBA00023163"/>
    </source>
</evidence>
<dbReference type="AlphaFoldDB" id="A0A160PNU4"/>
<feature type="DNA-binding region" description="H-T-H motif" evidence="4">
    <location>
        <begin position="52"/>
        <end position="71"/>
    </location>
</feature>
<dbReference type="GO" id="GO:0000976">
    <property type="term" value="F:transcription cis-regulatory region binding"/>
    <property type="evidence" value="ECO:0007669"/>
    <property type="project" value="TreeGrafter"/>
</dbReference>
<dbReference type="RefSeq" id="WP_096455374.1">
    <property type="nucleotide sequence ID" value="NZ_AP017369.1"/>
</dbReference>
<proteinExistence type="predicted"/>
<gene>
    <name evidence="7" type="ORF">N24_1277</name>
</gene>
<dbReference type="SUPFAM" id="SSF46689">
    <property type="entry name" value="Homeodomain-like"/>
    <property type="match status" value="1"/>
</dbReference>
<dbReference type="EMBL" id="AP017369">
    <property type="protein sequence ID" value="BAU95539.1"/>
    <property type="molecule type" value="Genomic_DNA"/>
</dbReference>
<dbReference type="InterPro" id="IPR050109">
    <property type="entry name" value="HTH-type_TetR-like_transc_reg"/>
</dbReference>
<dbReference type="Pfam" id="PF21306">
    <property type="entry name" value="TetR_C_40"/>
    <property type="match status" value="1"/>
</dbReference>
<protein>
    <submittedName>
        <fullName evidence="7">Transcriptional regulator</fullName>
    </submittedName>
</protein>
<evidence type="ECO:0000259" key="6">
    <source>
        <dbReference type="PROSITE" id="PS50977"/>
    </source>
</evidence>
<dbReference type="InterPro" id="IPR001647">
    <property type="entry name" value="HTH_TetR"/>
</dbReference>
<dbReference type="Proteomes" id="UP000218244">
    <property type="component" value="Chromosome"/>
</dbReference>
<keyword evidence="2 4" id="KW-0238">DNA-binding</keyword>
<dbReference type="PRINTS" id="PR00455">
    <property type="entry name" value="HTHTETR"/>
</dbReference>
<dbReference type="PANTHER" id="PTHR30055:SF234">
    <property type="entry name" value="HTH-TYPE TRANSCRIPTIONAL REGULATOR BETI"/>
    <property type="match status" value="1"/>
</dbReference>
<dbReference type="Gene3D" id="1.10.357.10">
    <property type="entry name" value="Tetracycline Repressor, domain 2"/>
    <property type="match status" value="1"/>
</dbReference>
<dbReference type="KEGG" id="csur:N24_1277"/>
<keyword evidence="1" id="KW-0805">Transcription regulation</keyword>
<feature type="domain" description="HTH tetR-type" evidence="6">
    <location>
        <begin position="29"/>
        <end position="89"/>
    </location>
</feature>
<evidence type="ECO:0000256" key="4">
    <source>
        <dbReference type="PROSITE-ProRule" id="PRU00335"/>
    </source>
</evidence>
<dbReference type="InterPro" id="IPR009057">
    <property type="entry name" value="Homeodomain-like_sf"/>
</dbReference>
<feature type="compositionally biased region" description="Polar residues" evidence="5">
    <location>
        <begin position="1"/>
        <end position="19"/>
    </location>
</feature>
<dbReference type="InterPro" id="IPR049513">
    <property type="entry name" value="TetR_C_40"/>
</dbReference>